<evidence type="ECO:0000259" key="2">
    <source>
        <dbReference type="SMART" id="SM00343"/>
    </source>
</evidence>
<dbReference type="SMART" id="SM00343">
    <property type="entry name" value="ZnF_C2HC"/>
    <property type="match status" value="2"/>
</dbReference>
<dbReference type="GO" id="GO:0008270">
    <property type="term" value="F:zinc ion binding"/>
    <property type="evidence" value="ECO:0007669"/>
    <property type="project" value="InterPro"/>
</dbReference>
<feature type="region of interest" description="Disordered" evidence="1">
    <location>
        <begin position="1"/>
        <end position="45"/>
    </location>
</feature>
<feature type="domain" description="CCHC-type" evidence="2">
    <location>
        <begin position="290"/>
        <end position="306"/>
    </location>
</feature>
<protein>
    <recommendedName>
        <fullName evidence="2">CCHC-type domain-containing protein</fullName>
    </recommendedName>
</protein>
<evidence type="ECO:0000313" key="3">
    <source>
        <dbReference type="EMBL" id="CAF4956510.1"/>
    </source>
</evidence>
<sequence>MEPPDDPGGGEVPGVGCIVTISNDESGMETDGSIKSSSGARKRRATVHKHCTHCNKKRRSRKHEGKEIKPNECHCIPLTNTQISTAPLFNESQSNPSQLNSSNEYKKPESVARLRYQPSDAAPYVVHIQRVQQTPNDSVSVHPIAFGRFLKRNSIHNIVNGSLKRIGRNRLSLSFNNYQDANSFLNNSALQSVEYKVFIPTFTVTRMGVVRGIPAEWSDEEVTENINLPVGCGPILKIRRMRRRIITSNGSEFKPTETVVLTFDGQILPKRIFICYTSLPVDLYIFPTIQCYNCCRFGHVKSLCRSKPKCFKCGQDHSADQCSILEEDAYCCLCQGSHFATSKRCLEFDRQKAIKESMAKSCISYAEASKIHAPISKISYADALLSSSNVGASTISTPQNEQSHKQSLSNSYKKTFFLKPKSIPKLSKGYDRNTQQQLIKDYDMPSPRNGCGLNLNNNNDLTLQSIADLIKILINTLSQSNILSPSNAAPLIDTIVSLPNYINNGQASQSSTVEL</sequence>
<dbReference type="Proteomes" id="UP000663880">
    <property type="component" value="Unassembled WGS sequence"/>
</dbReference>
<proteinExistence type="predicted"/>
<keyword evidence="4" id="KW-1185">Reference proteome</keyword>
<comment type="caution">
    <text evidence="3">The sequence shown here is derived from an EMBL/GenBank/DDBJ whole genome shotgun (WGS) entry which is preliminary data.</text>
</comment>
<dbReference type="EMBL" id="CAJOBZ010000080">
    <property type="protein sequence ID" value="CAF4956510.1"/>
    <property type="molecule type" value="Genomic_DNA"/>
</dbReference>
<accession>A0A821Y3Y9</accession>
<dbReference type="GO" id="GO:0003676">
    <property type="term" value="F:nucleic acid binding"/>
    <property type="evidence" value="ECO:0007669"/>
    <property type="project" value="InterPro"/>
</dbReference>
<reference evidence="3" key="1">
    <citation type="submission" date="2021-02" db="EMBL/GenBank/DDBJ databases">
        <authorList>
            <person name="Steward A R."/>
        </authorList>
    </citation>
    <scope>NUCLEOTIDE SEQUENCE</scope>
</reference>
<dbReference type="OrthoDB" id="6931295at2759"/>
<dbReference type="InterPro" id="IPR001878">
    <property type="entry name" value="Znf_CCHC"/>
</dbReference>
<dbReference type="AlphaFoldDB" id="A0A821Y3Y9"/>
<organism evidence="3 4">
    <name type="scientific">Pieris macdunnoughi</name>
    <dbReference type="NCBI Taxonomy" id="345717"/>
    <lineage>
        <taxon>Eukaryota</taxon>
        <taxon>Metazoa</taxon>
        <taxon>Ecdysozoa</taxon>
        <taxon>Arthropoda</taxon>
        <taxon>Hexapoda</taxon>
        <taxon>Insecta</taxon>
        <taxon>Pterygota</taxon>
        <taxon>Neoptera</taxon>
        <taxon>Endopterygota</taxon>
        <taxon>Lepidoptera</taxon>
        <taxon>Glossata</taxon>
        <taxon>Ditrysia</taxon>
        <taxon>Papilionoidea</taxon>
        <taxon>Pieridae</taxon>
        <taxon>Pierinae</taxon>
        <taxon>Pieris</taxon>
    </lineage>
</organism>
<name>A0A821Y3Y9_9NEOP</name>
<evidence type="ECO:0000313" key="4">
    <source>
        <dbReference type="Proteomes" id="UP000663880"/>
    </source>
</evidence>
<feature type="domain" description="CCHC-type" evidence="2">
    <location>
        <begin position="309"/>
        <end position="324"/>
    </location>
</feature>
<evidence type="ECO:0000256" key="1">
    <source>
        <dbReference type="SAM" id="MobiDB-lite"/>
    </source>
</evidence>
<gene>
    <name evidence="3" type="ORF">PMACD_LOCUS16264</name>
</gene>